<protein>
    <submittedName>
        <fullName evidence="1">Uncharacterized protein</fullName>
    </submittedName>
</protein>
<proteinExistence type="predicted"/>
<keyword evidence="2" id="KW-1185">Reference proteome</keyword>
<accession>A0ABQ5E0Z3</accession>
<dbReference type="EMBL" id="BQNB010015871">
    <property type="protein sequence ID" value="GJT45105.1"/>
    <property type="molecule type" value="Genomic_DNA"/>
</dbReference>
<evidence type="ECO:0000313" key="2">
    <source>
        <dbReference type="Proteomes" id="UP001151760"/>
    </source>
</evidence>
<dbReference type="Proteomes" id="UP001151760">
    <property type="component" value="Unassembled WGS sequence"/>
</dbReference>
<reference evidence="1" key="1">
    <citation type="journal article" date="2022" name="Int. J. Mol. Sci.">
        <title>Draft Genome of Tanacetum Coccineum: Genomic Comparison of Closely Related Tanacetum-Family Plants.</title>
        <authorList>
            <person name="Yamashiro T."/>
            <person name="Shiraishi A."/>
            <person name="Nakayama K."/>
            <person name="Satake H."/>
        </authorList>
    </citation>
    <scope>NUCLEOTIDE SEQUENCE</scope>
</reference>
<gene>
    <name evidence="1" type="ORF">Tco_0953820</name>
</gene>
<reference evidence="1" key="2">
    <citation type="submission" date="2022-01" db="EMBL/GenBank/DDBJ databases">
        <authorList>
            <person name="Yamashiro T."/>
            <person name="Shiraishi A."/>
            <person name="Satake H."/>
            <person name="Nakayama K."/>
        </authorList>
    </citation>
    <scope>NUCLEOTIDE SEQUENCE</scope>
</reference>
<evidence type="ECO:0000313" key="1">
    <source>
        <dbReference type="EMBL" id="GJT45105.1"/>
    </source>
</evidence>
<organism evidence="1 2">
    <name type="scientific">Tanacetum coccineum</name>
    <dbReference type="NCBI Taxonomy" id="301880"/>
    <lineage>
        <taxon>Eukaryota</taxon>
        <taxon>Viridiplantae</taxon>
        <taxon>Streptophyta</taxon>
        <taxon>Embryophyta</taxon>
        <taxon>Tracheophyta</taxon>
        <taxon>Spermatophyta</taxon>
        <taxon>Magnoliopsida</taxon>
        <taxon>eudicotyledons</taxon>
        <taxon>Gunneridae</taxon>
        <taxon>Pentapetalae</taxon>
        <taxon>asterids</taxon>
        <taxon>campanulids</taxon>
        <taxon>Asterales</taxon>
        <taxon>Asteraceae</taxon>
        <taxon>Asteroideae</taxon>
        <taxon>Anthemideae</taxon>
        <taxon>Anthemidinae</taxon>
        <taxon>Tanacetum</taxon>
    </lineage>
</organism>
<sequence>MLLLRSNPTPLSCCYKPPAPLWVVAVGDDDVGIMMMMMAGGVWWWRGFGGGDGGVIRRVEESGVGDRVDRVTRNDFGLRRKSPPEKFSGGGEWWPAAGELAGEERWEREIC</sequence>
<name>A0ABQ5E0Z3_9ASTR</name>
<comment type="caution">
    <text evidence="1">The sequence shown here is derived from an EMBL/GenBank/DDBJ whole genome shotgun (WGS) entry which is preliminary data.</text>
</comment>